<organism evidence="1 2">
    <name type="scientific">Rhizobium etli (strain CIAT 652)</name>
    <dbReference type="NCBI Taxonomy" id="491916"/>
    <lineage>
        <taxon>Bacteria</taxon>
        <taxon>Pseudomonadati</taxon>
        <taxon>Pseudomonadota</taxon>
        <taxon>Alphaproteobacteria</taxon>
        <taxon>Hyphomicrobiales</taxon>
        <taxon>Rhizobiaceae</taxon>
        <taxon>Rhizobium/Agrobacterium group</taxon>
        <taxon>Rhizobium</taxon>
    </lineage>
</organism>
<name>B3Q275_RHIE6</name>
<sequence>MNFCRGGSNFPAEGLTGRLLSSELVAPPTETGKTEVNFALLEARTNWAETLRLQHPDTPSVDFVQLMTRRCSAPRPAVLSSKPFNKKQTFRGGSFWPSWHACCCNRCKLRAAANRTLGLGDSVSDEPRRKARSQGSIVIQTEKRAVSLVGPHAQPRAIEGTASGSGAMCTKRYVELFDDAAQAGNQNEFASKEDDKMHDAKLLSAAREVLSPLRLVLLAGGSSTERAASLETKDVLLPHLQNLCRSVEFVEPNDVEQLLRAVLQCDFVLSVVYGAGGEDGTMQGFLDILRVPYSGPSTLPSAIGMNKDIFVSLLRDWGYPVPRGRLVAALGDPRSWPLELQQSQVLVLKPIGEGSSIGIKMLDGHAAAAEAIARIEPTDCSRVSDKPWPFRRRSSMA</sequence>
<dbReference type="Gene3D" id="3.30.1490.20">
    <property type="entry name" value="ATP-grasp fold, A domain"/>
    <property type="match status" value="1"/>
</dbReference>
<dbReference type="InterPro" id="IPR013815">
    <property type="entry name" value="ATP_grasp_subdomain_1"/>
</dbReference>
<dbReference type="InterPro" id="IPR016185">
    <property type="entry name" value="PreATP-grasp_dom_sf"/>
</dbReference>
<dbReference type="AlphaFoldDB" id="B3Q275"/>
<proteinExistence type="predicted"/>
<dbReference type="PANTHER" id="PTHR23132">
    <property type="entry name" value="D-ALANINE--D-ALANINE LIGASE"/>
    <property type="match status" value="1"/>
</dbReference>
<keyword evidence="1" id="KW-0436">Ligase</keyword>
<keyword evidence="1" id="KW-0614">Plasmid</keyword>
<dbReference type="SUPFAM" id="SSF56059">
    <property type="entry name" value="Glutathione synthetase ATP-binding domain-like"/>
    <property type="match status" value="1"/>
</dbReference>
<dbReference type="KEGG" id="rec:RHECIAT_PB0000063"/>
<dbReference type="SUPFAM" id="SSF52440">
    <property type="entry name" value="PreATP-grasp domain"/>
    <property type="match status" value="1"/>
</dbReference>
<evidence type="ECO:0000313" key="1">
    <source>
        <dbReference type="EMBL" id="ACE93781.1"/>
    </source>
</evidence>
<dbReference type="Gene3D" id="3.30.470.20">
    <property type="entry name" value="ATP-grasp fold, B domain"/>
    <property type="match status" value="1"/>
</dbReference>
<dbReference type="HOGENOM" id="CLU_694208_0_0_5"/>
<dbReference type="EMBL" id="CP001076">
    <property type="protein sequence ID" value="ACE93781.1"/>
    <property type="molecule type" value="Genomic_DNA"/>
</dbReference>
<reference evidence="1 2" key="1">
    <citation type="submission" date="2008-04" db="EMBL/GenBank/DDBJ databases">
        <title>Genome diversity and DNA divergence of Rhizobium etli.</title>
        <authorList>
            <person name="Gonzalez V."/>
            <person name="Acosta J.L."/>
            <person name="Santamaria R.I."/>
            <person name="Bustos P."/>
            <person name="Hernandez-Gonzalez I.L."/>
            <person name="Fernandez J.L."/>
            <person name="Diaz R."/>
            <person name="Flores M."/>
            <person name="Mora J."/>
            <person name="Palacios R."/>
            <person name="Davila G."/>
        </authorList>
    </citation>
    <scope>NUCLEOTIDE SEQUENCE [LARGE SCALE GENOMIC DNA]</scope>
    <source>
        <strain evidence="1 2">CIAT 652</strain>
        <plasmid evidence="2">Plasmid pB</plasmid>
    </source>
</reference>
<dbReference type="Proteomes" id="UP000008817">
    <property type="component" value="Plasmid pB"/>
</dbReference>
<dbReference type="PANTHER" id="PTHR23132:SF23">
    <property type="entry name" value="D-ALANINE--D-ALANINE LIGASE B"/>
    <property type="match status" value="1"/>
</dbReference>
<accession>B3Q275</accession>
<geneLocation type="plasmid" evidence="1 2">
    <name>pB</name>
</geneLocation>
<evidence type="ECO:0000313" key="2">
    <source>
        <dbReference type="Proteomes" id="UP000008817"/>
    </source>
</evidence>
<gene>
    <name evidence="1" type="ordered locus">RHECIAT_PB0000063</name>
</gene>
<dbReference type="Gene3D" id="3.40.50.20">
    <property type="match status" value="1"/>
</dbReference>
<dbReference type="GO" id="GO:0008716">
    <property type="term" value="F:D-alanine-D-alanine ligase activity"/>
    <property type="evidence" value="ECO:0007669"/>
    <property type="project" value="TreeGrafter"/>
</dbReference>
<protein>
    <submittedName>
        <fullName evidence="1">Putative D-alanine-D-alanine ligase protein</fullName>
    </submittedName>
</protein>
<dbReference type="GO" id="GO:0005524">
    <property type="term" value="F:ATP binding"/>
    <property type="evidence" value="ECO:0007669"/>
    <property type="project" value="InterPro"/>
</dbReference>